<dbReference type="InterPro" id="IPR000792">
    <property type="entry name" value="Tscrpt_reg_LuxR_C"/>
</dbReference>
<accession>A0A4R2M8V9</accession>
<dbReference type="Pfam" id="PF00072">
    <property type="entry name" value="Response_reg"/>
    <property type="match status" value="1"/>
</dbReference>
<dbReference type="EMBL" id="SLXD01000006">
    <property type="protein sequence ID" value="TCP02591.1"/>
    <property type="molecule type" value="Genomic_DNA"/>
</dbReference>
<organism evidence="6 7">
    <name type="scientific">Rubrivivax gelatinosus</name>
    <name type="common">Rhodocyclus gelatinosus</name>
    <name type="synonym">Rhodopseudomonas gelatinosa</name>
    <dbReference type="NCBI Taxonomy" id="28068"/>
    <lineage>
        <taxon>Bacteria</taxon>
        <taxon>Pseudomonadati</taxon>
        <taxon>Pseudomonadota</taxon>
        <taxon>Betaproteobacteria</taxon>
        <taxon>Burkholderiales</taxon>
        <taxon>Sphaerotilaceae</taxon>
        <taxon>Rubrivivax</taxon>
    </lineage>
</organism>
<dbReference type="InterPro" id="IPR039420">
    <property type="entry name" value="WalR-like"/>
</dbReference>
<keyword evidence="2" id="KW-0238">DNA-binding</keyword>
<evidence type="ECO:0000313" key="7">
    <source>
        <dbReference type="Proteomes" id="UP000295106"/>
    </source>
</evidence>
<sequence length="213" mass="22466">MTIRVLVADDHPVVREGYRRLLDAAGGLHVVGEAGDADSAERAWLALAPDVLVTDLAMPGGGLALLARVRQRRADAAVLVFSMHDSEAMVRRAFDSGARGYLSKAAAPELLVDAVRALHAGQGWLDPGLPQTWRRRDPLSEGGRLSSLSSREFEVFRLLAAGRSAAECAQALGLSAKTVSNHQSAIKDKLGVATTAALAHLAWRHGVIAPAGA</sequence>
<dbReference type="PROSITE" id="PS50043">
    <property type="entry name" value="HTH_LUXR_2"/>
    <property type="match status" value="1"/>
</dbReference>
<dbReference type="Proteomes" id="UP000295106">
    <property type="component" value="Unassembled WGS sequence"/>
</dbReference>
<dbReference type="SUPFAM" id="SSF46894">
    <property type="entry name" value="C-terminal effector domain of the bipartite response regulators"/>
    <property type="match status" value="1"/>
</dbReference>
<feature type="domain" description="HTH luxR-type" evidence="4">
    <location>
        <begin position="141"/>
        <end position="206"/>
    </location>
</feature>
<evidence type="ECO:0000259" key="4">
    <source>
        <dbReference type="PROSITE" id="PS50043"/>
    </source>
</evidence>
<dbReference type="Pfam" id="PF00196">
    <property type="entry name" value="GerE"/>
    <property type="match status" value="1"/>
</dbReference>
<evidence type="ECO:0000259" key="5">
    <source>
        <dbReference type="PROSITE" id="PS50110"/>
    </source>
</evidence>
<dbReference type="PANTHER" id="PTHR43214:SF43">
    <property type="entry name" value="TWO-COMPONENT RESPONSE REGULATOR"/>
    <property type="match status" value="1"/>
</dbReference>
<dbReference type="GO" id="GO:0000160">
    <property type="term" value="P:phosphorelay signal transduction system"/>
    <property type="evidence" value="ECO:0007669"/>
    <property type="project" value="InterPro"/>
</dbReference>
<evidence type="ECO:0000256" key="2">
    <source>
        <dbReference type="ARBA" id="ARBA00023125"/>
    </source>
</evidence>
<dbReference type="InterPro" id="IPR001789">
    <property type="entry name" value="Sig_transdc_resp-reg_receiver"/>
</dbReference>
<dbReference type="CDD" id="cd17535">
    <property type="entry name" value="REC_NarL-like"/>
    <property type="match status" value="1"/>
</dbReference>
<dbReference type="PRINTS" id="PR00038">
    <property type="entry name" value="HTHLUXR"/>
</dbReference>
<protein>
    <submittedName>
        <fullName evidence="6">LuxR family two component transcriptional regulator</fullName>
    </submittedName>
</protein>
<evidence type="ECO:0000256" key="1">
    <source>
        <dbReference type="ARBA" id="ARBA00022553"/>
    </source>
</evidence>
<dbReference type="CDD" id="cd06170">
    <property type="entry name" value="LuxR_C_like"/>
    <property type="match status" value="1"/>
</dbReference>
<dbReference type="Gene3D" id="3.40.50.2300">
    <property type="match status" value="1"/>
</dbReference>
<dbReference type="GO" id="GO:0003677">
    <property type="term" value="F:DNA binding"/>
    <property type="evidence" value="ECO:0007669"/>
    <property type="project" value="UniProtKB-KW"/>
</dbReference>
<dbReference type="AlphaFoldDB" id="A0A4R2M8V9"/>
<evidence type="ECO:0000256" key="3">
    <source>
        <dbReference type="PROSITE-ProRule" id="PRU00169"/>
    </source>
</evidence>
<proteinExistence type="predicted"/>
<dbReference type="InterPro" id="IPR058245">
    <property type="entry name" value="NreC/VraR/RcsB-like_REC"/>
</dbReference>
<name>A0A4R2M8V9_RUBGE</name>
<dbReference type="GO" id="GO:0006355">
    <property type="term" value="P:regulation of DNA-templated transcription"/>
    <property type="evidence" value="ECO:0007669"/>
    <property type="project" value="InterPro"/>
</dbReference>
<comment type="caution">
    <text evidence="6">The sequence shown here is derived from an EMBL/GenBank/DDBJ whole genome shotgun (WGS) entry which is preliminary data.</text>
</comment>
<dbReference type="InterPro" id="IPR011006">
    <property type="entry name" value="CheY-like_superfamily"/>
</dbReference>
<dbReference type="SUPFAM" id="SSF52172">
    <property type="entry name" value="CheY-like"/>
    <property type="match status" value="1"/>
</dbReference>
<dbReference type="InterPro" id="IPR016032">
    <property type="entry name" value="Sig_transdc_resp-reg_C-effctor"/>
</dbReference>
<keyword evidence="1 3" id="KW-0597">Phosphoprotein</keyword>
<dbReference type="RefSeq" id="WP_132647176.1">
    <property type="nucleotide sequence ID" value="NZ_CP181386.1"/>
</dbReference>
<reference evidence="6 7" key="1">
    <citation type="submission" date="2019-03" db="EMBL/GenBank/DDBJ databases">
        <title>Genomic Encyclopedia of Type Strains, Phase IV (KMG-IV): sequencing the most valuable type-strain genomes for metagenomic binning, comparative biology and taxonomic classification.</title>
        <authorList>
            <person name="Goeker M."/>
        </authorList>
    </citation>
    <scope>NUCLEOTIDE SEQUENCE [LARGE SCALE GENOMIC DNA]</scope>
    <source>
        <strain evidence="6 7">DSM 1709</strain>
    </source>
</reference>
<dbReference type="GeneID" id="99683555"/>
<dbReference type="OrthoDB" id="9780593at2"/>
<gene>
    <name evidence="6" type="ORF">EV684_106153</name>
</gene>
<dbReference type="PROSITE" id="PS50110">
    <property type="entry name" value="RESPONSE_REGULATORY"/>
    <property type="match status" value="1"/>
</dbReference>
<feature type="modified residue" description="4-aspartylphosphate" evidence="3">
    <location>
        <position position="55"/>
    </location>
</feature>
<dbReference type="PANTHER" id="PTHR43214">
    <property type="entry name" value="TWO-COMPONENT RESPONSE REGULATOR"/>
    <property type="match status" value="1"/>
</dbReference>
<dbReference type="SMART" id="SM00421">
    <property type="entry name" value="HTH_LUXR"/>
    <property type="match status" value="1"/>
</dbReference>
<feature type="domain" description="Response regulatory" evidence="5">
    <location>
        <begin position="4"/>
        <end position="119"/>
    </location>
</feature>
<evidence type="ECO:0000313" key="6">
    <source>
        <dbReference type="EMBL" id="TCP02591.1"/>
    </source>
</evidence>
<dbReference type="SMART" id="SM00448">
    <property type="entry name" value="REC"/>
    <property type="match status" value="1"/>
</dbReference>